<accession>A0A3M8DPS4</accession>
<name>A0A3M8DPS4_9BACL</name>
<proteinExistence type="predicted"/>
<protein>
    <submittedName>
        <fullName evidence="1">Uncharacterized protein</fullName>
    </submittedName>
</protein>
<keyword evidence="2" id="KW-1185">Reference proteome</keyword>
<reference evidence="1 2" key="1">
    <citation type="submission" date="2018-10" db="EMBL/GenBank/DDBJ databases">
        <title>Phylogenomics of Brevibacillus.</title>
        <authorList>
            <person name="Dunlap C."/>
        </authorList>
    </citation>
    <scope>NUCLEOTIDE SEQUENCE [LARGE SCALE GENOMIC DNA]</scope>
    <source>
        <strain evidence="1 2">JCM 15774</strain>
    </source>
</reference>
<evidence type="ECO:0000313" key="1">
    <source>
        <dbReference type="EMBL" id="RNB90123.1"/>
    </source>
</evidence>
<organism evidence="1 2">
    <name type="scientific">Brevibacillus nitrificans</name>
    <dbReference type="NCBI Taxonomy" id="651560"/>
    <lineage>
        <taxon>Bacteria</taxon>
        <taxon>Bacillati</taxon>
        <taxon>Bacillota</taxon>
        <taxon>Bacilli</taxon>
        <taxon>Bacillales</taxon>
        <taxon>Paenibacillaceae</taxon>
        <taxon>Brevibacillus</taxon>
    </lineage>
</organism>
<dbReference type="Proteomes" id="UP000269573">
    <property type="component" value="Unassembled WGS sequence"/>
</dbReference>
<dbReference type="EMBL" id="RHHU01000002">
    <property type="protein sequence ID" value="RNB90123.1"/>
    <property type="molecule type" value="Genomic_DNA"/>
</dbReference>
<gene>
    <name evidence="1" type="ORF">EDM59_01355</name>
</gene>
<sequence length="72" mass="8055">MSNHLMREVKEEYWLNRGSSFLQINNLIENVTVGIMGEGSKEKNVPEVQPFPHVDTSISISVAKSAEPNVMP</sequence>
<dbReference type="AlphaFoldDB" id="A0A3M8DPS4"/>
<evidence type="ECO:0000313" key="2">
    <source>
        <dbReference type="Proteomes" id="UP000269573"/>
    </source>
</evidence>
<comment type="caution">
    <text evidence="1">The sequence shown here is derived from an EMBL/GenBank/DDBJ whole genome shotgun (WGS) entry which is preliminary data.</text>
</comment>